<comment type="caution">
    <text evidence="9">The sequence shown here is derived from an EMBL/GenBank/DDBJ whole genome shotgun (WGS) entry which is preliminary data.</text>
</comment>
<dbReference type="GO" id="GO:0005886">
    <property type="term" value="C:plasma membrane"/>
    <property type="evidence" value="ECO:0007669"/>
    <property type="project" value="TreeGrafter"/>
</dbReference>
<keyword evidence="3 9" id="KW-0808">Transferase</keyword>
<gene>
    <name evidence="9" type="ORF">BOW53_11230</name>
</gene>
<evidence type="ECO:0000259" key="8">
    <source>
        <dbReference type="Pfam" id="PF00535"/>
    </source>
</evidence>
<keyword evidence="4" id="KW-0812">Transmembrane</keyword>
<dbReference type="Proteomes" id="UP000191110">
    <property type="component" value="Unassembled WGS sequence"/>
</dbReference>
<dbReference type="InterPro" id="IPR001173">
    <property type="entry name" value="Glyco_trans_2-like"/>
</dbReference>
<evidence type="ECO:0000256" key="1">
    <source>
        <dbReference type="ARBA" id="ARBA00022475"/>
    </source>
</evidence>
<dbReference type="PANTHER" id="PTHR48090:SF3">
    <property type="entry name" value="UNDECAPRENYL-PHOSPHATE 4-DEOXY-4-FORMAMIDO-L-ARABINOSE TRANSFERASE"/>
    <property type="match status" value="1"/>
</dbReference>
<dbReference type="SUPFAM" id="SSF53448">
    <property type="entry name" value="Nucleotide-diphospho-sugar transferases"/>
    <property type="match status" value="1"/>
</dbReference>
<organism evidence="9 10">
    <name type="scientific">Solemya pervernicosa gill symbiont</name>
    <dbReference type="NCBI Taxonomy" id="642797"/>
    <lineage>
        <taxon>Bacteria</taxon>
        <taxon>Pseudomonadati</taxon>
        <taxon>Pseudomonadota</taxon>
        <taxon>Gammaproteobacteria</taxon>
        <taxon>sulfur-oxidizing symbionts</taxon>
    </lineage>
</organism>
<evidence type="ECO:0000256" key="2">
    <source>
        <dbReference type="ARBA" id="ARBA00022676"/>
    </source>
</evidence>
<reference evidence="9 10" key="1">
    <citation type="submission" date="2016-11" db="EMBL/GenBank/DDBJ databases">
        <title>Mixed transmission modes and dynamic genome evolution in an obligate animal-bacterial symbiosis.</title>
        <authorList>
            <person name="Russell S.L."/>
            <person name="Corbett-Detig R.B."/>
            <person name="Cavanaugh C.M."/>
        </authorList>
    </citation>
    <scope>NUCLEOTIDE SEQUENCE [LARGE SCALE GENOMIC DNA]</scope>
    <source>
        <strain evidence="9">Sveles-Q1</strain>
    </source>
</reference>
<keyword evidence="2 9" id="KW-0328">Glycosyltransferase</keyword>
<keyword evidence="5" id="KW-0448">Lipopolysaccharide biosynthesis</keyword>
<dbReference type="Pfam" id="PF00535">
    <property type="entry name" value="Glycos_transf_2"/>
    <property type="match status" value="1"/>
</dbReference>
<accession>A0A1T2L2Y3</accession>
<evidence type="ECO:0000256" key="5">
    <source>
        <dbReference type="ARBA" id="ARBA00022985"/>
    </source>
</evidence>
<feature type="domain" description="Glycosyltransferase 2-like" evidence="8">
    <location>
        <begin position="4"/>
        <end position="167"/>
    </location>
</feature>
<keyword evidence="7" id="KW-0472">Membrane</keyword>
<protein>
    <submittedName>
        <fullName evidence="9">Dolichol-phosphate mannosyltransferase</fullName>
    </submittedName>
</protein>
<evidence type="ECO:0000256" key="6">
    <source>
        <dbReference type="ARBA" id="ARBA00022989"/>
    </source>
</evidence>
<evidence type="ECO:0000256" key="3">
    <source>
        <dbReference type="ARBA" id="ARBA00022679"/>
    </source>
</evidence>
<dbReference type="PANTHER" id="PTHR48090">
    <property type="entry name" value="UNDECAPRENYL-PHOSPHATE 4-DEOXY-4-FORMAMIDO-L-ARABINOSE TRANSFERASE-RELATED"/>
    <property type="match status" value="1"/>
</dbReference>
<dbReference type="EMBL" id="MPRL01000050">
    <property type="protein sequence ID" value="OOZ39478.1"/>
    <property type="molecule type" value="Genomic_DNA"/>
</dbReference>
<proteinExistence type="predicted"/>
<dbReference type="CDD" id="cd04179">
    <property type="entry name" value="DPM_DPG-synthase_like"/>
    <property type="match status" value="1"/>
</dbReference>
<evidence type="ECO:0000256" key="4">
    <source>
        <dbReference type="ARBA" id="ARBA00022692"/>
    </source>
</evidence>
<evidence type="ECO:0000313" key="9">
    <source>
        <dbReference type="EMBL" id="OOZ39478.1"/>
    </source>
</evidence>
<evidence type="ECO:0000256" key="7">
    <source>
        <dbReference type="ARBA" id="ARBA00023136"/>
    </source>
</evidence>
<sequence>MDLSVVVPVRNEADNIRPLIEEIRDALQGKIEYEIIYIDDGSDDETPQRLQQMMAELPQLRVLRHVVNCGQSTSVRSGVRVAQADWIATLDGDGQNDPADIPAMFAVIQGDNAPANLQMVAGWRHKRQDNWLRKLSSRVANKVRSSMLRDSTPDSGCGLKVFSRQAFLELPYFNHMHRFLPALIIRNGGVIDTVKVNHRPRTMGTSKYGLHNRLWVGLVDLFGVRWLLKRAKLPEVVEQPRESGGQ</sequence>
<dbReference type="GO" id="GO:0009103">
    <property type="term" value="P:lipopolysaccharide biosynthetic process"/>
    <property type="evidence" value="ECO:0007669"/>
    <property type="project" value="UniProtKB-KW"/>
</dbReference>
<dbReference type="OrthoDB" id="9811884at2"/>
<dbReference type="AlphaFoldDB" id="A0A1T2L2Y3"/>
<dbReference type="InterPro" id="IPR029044">
    <property type="entry name" value="Nucleotide-diphossugar_trans"/>
</dbReference>
<dbReference type="RefSeq" id="WP_078484175.1">
    <property type="nucleotide sequence ID" value="NZ_MPRL01000050.1"/>
</dbReference>
<dbReference type="FunFam" id="3.90.550.10:FF:000170">
    <property type="entry name" value="Dolichol-phosphate mannosyltransferase"/>
    <property type="match status" value="1"/>
</dbReference>
<keyword evidence="6" id="KW-1133">Transmembrane helix</keyword>
<keyword evidence="1" id="KW-1003">Cell membrane</keyword>
<dbReference type="Gene3D" id="3.90.550.10">
    <property type="entry name" value="Spore Coat Polysaccharide Biosynthesis Protein SpsA, Chain A"/>
    <property type="match status" value="1"/>
</dbReference>
<name>A0A1T2L2Y3_9GAMM</name>
<evidence type="ECO:0000313" key="10">
    <source>
        <dbReference type="Proteomes" id="UP000191110"/>
    </source>
</evidence>
<dbReference type="InterPro" id="IPR050256">
    <property type="entry name" value="Glycosyltransferase_2"/>
</dbReference>
<dbReference type="GO" id="GO:0099621">
    <property type="term" value="F:undecaprenyl-phosphate 4-deoxy-4-formamido-L-arabinose transferase activity"/>
    <property type="evidence" value="ECO:0007669"/>
    <property type="project" value="TreeGrafter"/>
</dbReference>
<keyword evidence="10" id="KW-1185">Reference proteome</keyword>